<proteinExistence type="predicted"/>
<dbReference type="Gene3D" id="2.60.120.620">
    <property type="entry name" value="q2cbj1_9rhob like domain"/>
    <property type="match status" value="1"/>
</dbReference>
<reference evidence="1 2" key="1">
    <citation type="submission" date="2024-02" db="EMBL/GenBank/DDBJ databases">
        <authorList>
            <person name="Chen Y."/>
            <person name="Shah S."/>
            <person name="Dougan E. K."/>
            <person name="Thang M."/>
            <person name="Chan C."/>
        </authorList>
    </citation>
    <scope>NUCLEOTIDE SEQUENCE [LARGE SCALE GENOMIC DNA]</scope>
</reference>
<dbReference type="InterPro" id="IPR008775">
    <property type="entry name" value="Phytyl_CoA_dOase-like"/>
</dbReference>
<dbReference type="SUPFAM" id="SSF51197">
    <property type="entry name" value="Clavaminate synthase-like"/>
    <property type="match status" value="1"/>
</dbReference>
<sequence length="516" mass="55461">MTDAIEGSVLGRLVSCLFRKRHMVHMAWQGPELGLEFLALPQGACDILIPSRFAGITSGKPIAPWTLIQDPSKLSDLPAPPGFEKKGKGKGKCKSGTAPKGKPSGIASFTHQEGKGKGSGGRGPDIEVRSGSIAIGRFGVQSDAPQIGHFYPEELRISTCACTSHMEVQGCCMVPNVLPSPLCDEMAGIVDGLLNEVLERLDREPNEAARKELRLSDLGSVHGEELRWDLKLPMNSQVRNAVEVMVQSMGSLIEDLVSRDAILAELACIVSDPGAKQQPLHADTLRIGSACAPSLTLFVPLQDTGASMGPTIVCQGTHNLESHVSLFKCEQVLMPQDVVVKKHGCLPAVSSSGTALVMNSNLLHCGGANLSEPMGGGRRRLFYVTFQTPGNTPDRSSFSLREELLEELHLSDFIGAPSYHPVDHQRKALLLASLRGDSAAMLEFGLLLQSRGDPGAVEYFRKAALNKNPKGFAHLADVFEQGKLGIPKDFEEATKLRKFGTMLETQLSEADSLKSA</sequence>
<accession>A0ABP0Q4Y4</accession>
<dbReference type="InterPro" id="IPR011990">
    <property type="entry name" value="TPR-like_helical_dom_sf"/>
</dbReference>
<evidence type="ECO:0000313" key="1">
    <source>
        <dbReference type="EMBL" id="CAK9082044.1"/>
    </source>
</evidence>
<protein>
    <submittedName>
        <fullName evidence="1">Uncharacterized protein</fullName>
    </submittedName>
</protein>
<dbReference type="Pfam" id="PF05721">
    <property type="entry name" value="PhyH"/>
    <property type="match status" value="1"/>
</dbReference>
<dbReference type="SUPFAM" id="SSF81901">
    <property type="entry name" value="HCP-like"/>
    <property type="match status" value="1"/>
</dbReference>
<keyword evidence="2" id="KW-1185">Reference proteome</keyword>
<gene>
    <name evidence="1" type="ORF">CCMP2556_LOCUS40092</name>
</gene>
<name>A0ABP0Q4Y4_9DINO</name>
<organism evidence="1 2">
    <name type="scientific">Durusdinium trenchii</name>
    <dbReference type="NCBI Taxonomy" id="1381693"/>
    <lineage>
        <taxon>Eukaryota</taxon>
        <taxon>Sar</taxon>
        <taxon>Alveolata</taxon>
        <taxon>Dinophyceae</taxon>
        <taxon>Suessiales</taxon>
        <taxon>Symbiodiniaceae</taxon>
        <taxon>Durusdinium</taxon>
    </lineage>
</organism>
<dbReference type="PANTHER" id="PTHR37563:SF2">
    <property type="entry name" value="PHYTANOYL-COA DIOXYGENASE FAMILY PROTEIN (AFU_ORTHOLOGUE AFUA_2G03330)"/>
    <property type="match status" value="1"/>
</dbReference>
<dbReference type="EMBL" id="CAXAMN010023906">
    <property type="protein sequence ID" value="CAK9082044.1"/>
    <property type="molecule type" value="Genomic_DNA"/>
</dbReference>
<dbReference type="Proteomes" id="UP001642484">
    <property type="component" value="Unassembled WGS sequence"/>
</dbReference>
<comment type="caution">
    <text evidence="1">The sequence shown here is derived from an EMBL/GenBank/DDBJ whole genome shotgun (WGS) entry which is preliminary data.</text>
</comment>
<dbReference type="Gene3D" id="1.25.40.10">
    <property type="entry name" value="Tetratricopeptide repeat domain"/>
    <property type="match status" value="1"/>
</dbReference>
<dbReference type="PANTHER" id="PTHR37563">
    <property type="entry name" value="PHYTANOYL-COA DIOXYGENASE FAMILY PROTEIN (AFU_ORTHOLOGUE AFUA_2G03330)"/>
    <property type="match status" value="1"/>
</dbReference>
<evidence type="ECO:0000313" key="2">
    <source>
        <dbReference type="Proteomes" id="UP001642484"/>
    </source>
</evidence>
<dbReference type="InterPro" id="IPR051961">
    <property type="entry name" value="Fungal_Metabolite_Diox"/>
</dbReference>